<comment type="similarity">
    <text evidence="1">Belongs to the GerABKA family.</text>
</comment>
<accession>A0A0H3J839</accession>
<evidence type="ECO:0000313" key="6">
    <source>
        <dbReference type="Proteomes" id="UP000028042"/>
    </source>
</evidence>
<feature type="transmembrane region" description="Helical" evidence="3">
    <location>
        <begin position="403"/>
        <end position="429"/>
    </location>
</feature>
<dbReference type="EMBL" id="JPGY02000001">
    <property type="protein sequence ID" value="KRU12819.1"/>
    <property type="molecule type" value="Genomic_DNA"/>
</dbReference>
<dbReference type="AlphaFoldDB" id="A0A0H3J839"/>
<dbReference type="KEGG" id="cpae:CPAST_c10850"/>
<evidence type="ECO:0000313" key="7">
    <source>
        <dbReference type="Proteomes" id="UP000030905"/>
    </source>
</evidence>
<dbReference type="PIRSF" id="PIRSF005690">
    <property type="entry name" value="GerBA"/>
    <property type="match status" value="1"/>
</dbReference>
<evidence type="ECO:0000256" key="3">
    <source>
        <dbReference type="SAM" id="Phobius"/>
    </source>
</evidence>
<feature type="transmembrane region" description="Helical" evidence="3">
    <location>
        <begin position="325"/>
        <end position="344"/>
    </location>
</feature>
<dbReference type="RefSeq" id="WP_003444553.1">
    <property type="nucleotide sequence ID" value="NZ_ANZB01000005.1"/>
</dbReference>
<dbReference type="eggNOG" id="COG0697">
    <property type="taxonomic scope" value="Bacteria"/>
</dbReference>
<evidence type="ECO:0000256" key="1">
    <source>
        <dbReference type="ARBA" id="ARBA00005278"/>
    </source>
</evidence>
<name>A0A0H3J839_CLOPA</name>
<dbReference type="PANTHER" id="PTHR22550">
    <property type="entry name" value="SPORE GERMINATION PROTEIN"/>
    <property type="match status" value="1"/>
</dbReference>
<keyword evidence="3" id="KW-0812">Transmembrane</keyword>
<reference evidence="5 6" key="3">
    <citation type="journal article" name="Genome Announc.">
        <title>Improved Draft Genome Sequence of Clostridium pasteurianum Strain ATCC 6013 (DSM 525) Using a Hybrid Next-Generation Sequencing Approach.</title>
        <authorList>
            <person name="Pyne M.E."/>
            <person name="Utturkar S."/>
            <person name="Brown S.D."/>
            <person name="Moo-Young M."/>
            <person name="Chung D.A."/>
            <person name="Chou C.P."/>
        </authorList>
    </citation>
    <scope>NUCLEOTIDE SEQUENCE [LARGE SCALE GENOMIC DNA]</scope>
    <source>
        <strain evidence="5 6">ATCC 6013</strain>
    </source>
</reference>
<sequence length="534" mass="59801">MGTNIDEFYDKSTASSQNVNNNISSDNKYSQNQNFSGNIDSDLQQLKEILGGSTDIIYREFQFGNIRKAVLIFIDGFVDTNSIDTNVLQPLINYRGELIRDRNIFISEMANFIQSQIITVSSVNTSNNIQDTVDNVVSGNCALLIDGEKHPLIIDLKKFDKRSVEEPRVEAIVRGPREGFTENLSTNIILVRRRLKTPKLKVDTSSYGRLSKTSVSILYIEGVAKDTLIQEVKKRISEIDVDVMHGSAMIEEIIEDDRFSIFSQFGVTERPDRFASNLSEGHVGIIVDGTPMALLAPGTFIDTMKATEDYYDRYILSSLLSIMRYIFLFMSIFLPGFYIALVSFHQGMIPRPLLLTIAASREGVPFPSFVELFIMQIFFEGLQEASTRLPRIAGQTVSIVGGLAIGQAAIQAGIVSASTVVVVTVTGISTFVIPRQSLVASVRILRFPMLFLASVLGLYGIFIGTFFTLIHMAKLRSFGIPFLSPIAPLKLRDLKDSFVRSPWWTMTFRPDFVENKNSKRMKKNSRSNSSKYNN</sequence>
<keyword evidence="7" id="KW-1185">Reference proteome</keyword>
<organism evidence="4 7">
    <name type="scientific">Clostridium pasteurianum DSM 525 = ATCC 6013</name>
    <dbReference type="NCBI Taxonomy" id="1262449"/>
    <lineage>
        <taxon>Bacteria</taxon>
        <taxon>Bacillati</taxon>
        <taxon>Bacillota</taxon>
        <taxon>Clostridia</taxon>
        <taxon>Eubacteriales</taxon>
        <taxon>Clostridiaceae</taxon>
        <taxon>Clostridium</taxon>
    </lineage>
</organism>
<dbReference type="EMBL" id="CP009268">
    <property type="protein sequence ID" value="AJA51173.1"/>
    <property type="molecule type" value="Genomic_DNA"/>
</dbReference>
<dbReference type="GO" id="GO:0009847">
    <property type="term" value="P:spore germination"/>
    <property type="evidence" value="ECO:0007669"/>
    <property type="project" value="InterPro"/>
</dbReference>
<proteinExistence type="inferred from homology"/>
<dbReference type="KEGG" id="cpat:CLPA_c10850"/>
<dbReference type="PATRIC" id="fig|1262449.3.peg.1881"/>
<gene>
    <name evidence="4" type="primary">gerKA</name>
    <name evidence="4" type="ORF">CLPA_c10850</name>
    <name evidence="5" type="ORF">CP6013_02067</name>
</gene>
<keyword evidence="2 3" id="KW-0472">Membrane</keyword>
<dbReference type="GO" id="GO:0016020">
    <property type="term" value="C:membrane"/>
    <property type="evidence" value="ECO:0007669"/>
    <property type="project" value="InterPro"/>
</dbReference>
<dbReference type="Pfam" id="PF03323">
    <property type="entry name" value="GerA"/>
    <property type="match status" value="1"/>
</dbReference>
<dbReference type="InterPro" id="IPR050768">
    <property type="entry name" value="UPF0353/GerABKA_families"/>
</dbReference>
<reference evidence="5" key="2">
    <citation type="submission" date="2015-10" db="EMBL/GenBank/DDBJ databases">
        <title>Improved Draft Genome Sequence of Clostridium pasteurianum Strain ATCC 6013 (DSM 525) Using a Hybrid Next-Generation Sequencing Approach.</title>
        <authorList>
            <person name="Pyne M.E."/>
            <person name="Utturkar S.M."/>
            <person name="Brown S.D."/>
            <person name="Moo-Young M."/>
            <person name="Chung D.A."/>
            <person name="Chou P.C."/>
        </authorList>
    </citation>
    <scope>NUCLEOTIDE SEQUENCE</scope>
    <source>
        <strain evidence="5">ATCC 6013</strain>
    </source>
</reference>
<dbReference type="PANTHER" id="PTHR22550:SF5">
    <property type="entry name" value="LEUCINE ZIPPER PROTEIN 4"/>
    <property type="match status" value="1"/>
</dbReference>
<protein>
    <submittedName>
        <fullName evidence="5">GerA spore germination protein</fullName>
    </submittedName>
    <submittedName>
        <fullName evidence="4">Spore germination protein KA</fullName>
    </submittedName>
</protein>
<dbReference type="InterPro" id="IPR004995">
    <property type="entry name" value="Spore_Ger"/>
</dbReference>
<dbReference type="Proteomes" id="UP000030905">
    <property type="component" value="Chromosome"/>
</dbReference>
<feature type="transmembrane region" description="Helical" evidence="3">
    <location>
        <begin position="449"/>
        <end position="470"/>
    </location>
</feature>
<evidence type="ECO:0000313" key="5">
    <source>
        <dbReference type="EMBL" id="KRU12819.1"/>
    </source>
</evidence>
<evidence type="ECO:0000313" key="4">
    <source>
        <dbReference type="EMBL" id="AJA51173.1"/>
    </source>
</evidence>
<evidence type="ECO:0000256" key="2">
    <source>
        <dbReference type="ARBA" id="ARBA00023136"/>
    </source>
</evidence>
<keyword evidence="3" id="KW-1133">Transmembrane helix</keyword>
<dbReference type="Proteomes" id="UP000028042">
    <property type="component" value="Unassembled WGS sequence"/>
</dbReference>
<reference evidence="4 7" key="1">
    <citation type="journal article" date="2015" name="Genome Announc.">
        <title>Complete Genome Sequence of the Nitrogen-Fixing and Solvent-Producing Clostridium pasteurianum DSM 525.</title>
        <authorList>
            <person name="Poehlein A."/>
            <person name="Grosse-Honebrink A."/>
            <person name="Zhang Y."/>
            <person name="Minton N.P."/>
            <person name="Daniel R."/>
        </authorList>
    </citation>
    <scope>NUCLEOTIDE SEQUENCE [LARGE SCALE GENOMIC DNA]</scope>
    <source>
        <strain evidence="4">DSM 525</strain>
        <strain evidence="7">DSM 525 / ATCC 6013</strain>
    </source>
</reference>
<dbReference type="GeneID" id="93073280"/>